<reference evidence="1 2" key="1">
    <citation type="submission" date="2016-12" db="EMBL/GenBank/DDBJ databases">
        <authorList>
            <person name="Song W.-J."/>
            <person name="Kurnit D.M."/>
        </authorList>
    </citation>
    <scope>NUCLEOTIDE SEQUENCE [LARGE SCALE GENOMIC DNA]</scope>
    <source>
        <strain evidence="1 2">ATCC 49181</strain>
    </source>
</reference>
<keyword evidence="2" id="KW-1185">Reference proteome</keyword>
<dbReference type="Proteomes" id="UP000185062">
    <property type="component" value="Unassembled WGS sequence"/>
</dbReference>
<sequence length="78" mass="9059">MFTHEDNHGSHAWSFWMLVLQNKSESLRAHFKQFLKRITSHSFVIGTYGILMGSSDMRQLILSEKVNVVECYSAHDET</sequence>
<dbReference type="EMBL" id="FSRO01000001">
    <property type="protein sequence ID" value="SIO34245.1"/>
    <property type="molecule type" value="Genomic_DNA"/>
</dbReference>
<evidence type="ECO:0000313" key="2">
    <source>
        <dbReference type="Proteomes" id="UP000185062"/>
    </source>
</evidence>
<protein>
    <submittedName>
        <fullName evidence="1">Uncharacterized protein</fullName>
    </submittedName>
</protein>
<evidence type="ECO:0000313" key="1">
    <source>
        <dbReference type="EMBL" id="SIO34245.1"/>
    </source>
</evidence>
<name>A0A1N6IQJ9_9PROT</name>
<dbReference type="STRING" id="44575.SAMN05216419_100174"/>
<dbReference type="AlphaFoldDB" id="A0A1N6IQJ9"/>
<proteinExistence type="predicted"/>
<organism evidence="1 2">
    <name type="scientific">Nitrosomonas cryotolerans ATCC 49181</name>
    <dbReference type="NCBI Taxonomy" id="1131553"/>
    <lineage>
        <taxon>Bacteria</taxon>
        <taxon>Pseudomonadati</taxon>
        <taxon>Pseudomonadota</taxon>
        <taxon>Betaproteobacteria</taxon>
        <taxon>Nitrosomonadales</taxon>
        <taxon>Nitrosomonadaceae</taxon>
        <taxon>Nitrosomonas</taxon>
    </lineage>
</organism>
<accession>A0A1N6IQJ9</accession>
<gene>
    <name evidence="1" type="ORF">SAMN02743940_1991</name>
</gene>